<evidence type="ECO:0000313" key="3">
    <source>
        <dbReference type="Proteomes" id="UP000198575"/>
    </source>
</evidence>
<accession>A0A1I4ZK41</accession>
<dbReference type="EMBL" id="FOVF01000026">
    <property type="protein sequence ID" value="SFN50646.1"/>
    <property type="molecule type" value="Genomic_DNA"/>
</dbReference>
<evidence type="ECO:0000313" key="2">
    <source>
        <dbReference type="EMBL" id="SFN50646.1"/>
    </source>
</evidence>
<proteinExistence type="predicted"/>
<dbReference type="AlphaFoldDB" id="A0A1I4ZK41"/>
<dbReference type="Proteomes" id="UP000198575">
    <property type="component" value="Unassembled WGS sequence"/>
</dbReference>
<evidence type="ECO:0008006" key="4">
    <source>
        <dbReference type="Google" id="ProtNLM"/>
    </source>
</evidence>
<name>A0A1I4ZK41_9GAMM</name>
<gene>
    <name evidence="2" type="ORF">SAMN05216289_12656</name>
</gene>
<reference evidence="2 3" key="1">
    <citation type="submission" date="2016-10" db="EMBL/GenBank/DDBJ databases">
        <authorList>
            <person name="de Groot N.N."/>
        </authorList>
    </citation>
    <scope>NUCLEOTIDE SEQUENCE [LARGE SCALE GENOMIC DNA]</scope>
    <source>
        <strain evidence="2 3">CGMCC 1.7659</strain>
    </source>
</reference>
<organism evidence="2 3">
    <name type="scientific">Dokdonella immobilis</name>
    <dbReference type="NCBI Taxonomy" id="578942"/>
    <lineage>
        <taxon>Bacteria</taxon>
        <taxon>Pseudomonadati</taxon>
        <taxon>Pseudomonadota</taxon>
        <taxon>Gammaproteobacteria</taxon>
        <taxon>Lysobacterales</taxon>
        <taxon>Rhodanobacteraceae</taxon>
        <taxon>Dokdonella</taxon>
    </lineage>
</organism>
<dbReference type="SUPFAM" id="SSF55486">
    <property type="entry name" value="Metalloproteases ('zincins'), catalytic domain"/>
    <property type="match status" value="1"/>
</dbReference>
<feature type="signal peptide" evidence="1">
    <location>
        <begin position="1"/>
        <end position="32"/>
    </location>
</feature>
<dbReference type="OrthoDB" id="8198236at2"/>
<keyword evidence="1" id="KW-0732">Signal</keyword>
<dbReference type="RefSeq" id="WP_092409529.1">
    <property type="nucleotide sequence ID" value="NZ_FOVF01000026.1"/>
</dbReference>
<evidence type="ECO:0000256" key="1">
    <source>
        <dbReference type="SAM" id="SignalP"/>
    </source>
</evidence>
<protein>
    <recommendedName>
        <fullName evidence="4">Leishmanolysin</fullName>
    </recommendedName>
</protein>
<feature type="chain" id="PRO_5011670709" description="Leishmanolysin" evidence="1">
    <location>
        <begin position="33"/>
        <end position="337"/>
    </location>
</feature>
<sequence length="337" mass="35404">MRDKTALAMIRCRPWGAARPLAALALTLVAHAAPAQVSVSVSFDASASVLTGSEKNAVTSHLQEAARRWAQTVILDGPRSVEVSVSLGAIATASGSSAGSSSVGVIGGRDTFEQGVAAEWRSGIDPNGADADANVTLGLAYLRNELWFDPDPQARTAMVPADRTDAMSVMLHEFGHILAYNGFADASTGEPPTTFWSIWDRWMIPGQPTRFSGPAVLASWGGMPELTIGNINHWGNPLRAFPAGFGETCAEATTLWREGAPMPSQCQAPASIDAPVSIDAEAGRAIAGGDSLLSQLMNGVVFVRGSRYDISALDVAVMKDVGFAIERIFADGFETSP</sequence>
<keyword evidence="3" id="KW-1185">Reference proteome</keyword>